<dbReference type="Gene3D" id="2.30.30.110">
    <property type="match status" value="1"/>
</dbReference>
<name>A0A9N9F201_9GLOM</name>
<dbReference type="EMBL" id="CAJVPL010000506">
    <property type="protein sequence ID" value="CAG8504497.1"/>
    <property type="molecule type" value="Genomic_DNA"/>
</dbReference>
<organism evidence="1 2">
    <name type="scientific">Ambispora gerdemannii</name>
    <dbReference type="NCBI Taxonomy" id="144530"/>
    <lineage>
        <taxon>Eukaryota</taxon>
        <taxon>Fungi</taxon>
        <taxon>Fungi incertae sedis</taxon>
        <taxon>Mucoromycota</taxon>
        <taxon>Glomeromycotina</taxon>
        <taxon>Glomeromycetes</taxon>
        <taxon>Archaeosporales</taxon>
        <taxon>Ambisporaceae</taxon>
        <taxon>Ambispora</taxon>
    </lineage>
</organism>
<evidence type="ECO:0000313" key="2">
    <source>
        <dbReference type="Proteomes" id="UP000789831"/>
    </source>
</evidence>
<dbReference type="OrthoDB" id="2398546at2759"/>
<dbReference type="SUPFAM" id="SSF52540">
    <property type="entry name" value="P-loop containing nucleoside triphosphate hydrolases"/>
    <property type="match status" value="1"/>
</dbReference>
<evidence type="ECO:0000313" key="1">
    <source>
        <dbReference type="EMBL" id="CAG8504497.1"/>
    </source>
</evidence>
<dbReference type="Proteomes" id="UP000789831">
    <property type="component" value="Unassembled WGS sequence"/>
</dbReference>
<accession>A0A9N9F201</accession>
<dbReference type="InterPro" id="IPR027417">
    <property type="entry name" value="P-loop_NTPase"/>
</dbReference>
<comment type="caution">
    <text evidence="1">The sequence shown here is derived from an EMBL/GenBank/DDBJ whole genome shotgun (WGS) entry which is preliminary data.</text>
</comment>
<dbReference type="Pfam" id="PF02452">
    <property type="entry name" value="PemK_toxin"/>
    <property type="match status" value="1"/>
</dbReference>
<keyword evidence="2" id="KW-1185">Reference proteome</keyword>
<dbReference type="GO" id="GO:0003677">
    <property type="term" value="F:DNA binding"/>
    <property type="evidence" value="ECO:0007669"/>
    <property type="project" value="InterPro"/>
</dbReference>
<dbReference type="InterPro" id="IPR011067">
    <property type="entry name" value="Plasmid_toxin/cell-grow_inhib"/>
</dbReference>
<dbReference type="AlphaFoldDB" id="A0A9N9F201"/>
<proteinExistence type="predicted"/>
<dbReference type="InterPro" id="IPR003477">
    <property type="entry name" value="PemK-like"/>
</dbReference>
<dbReference type="CDD" id="cd02042">
    <property type="entry name" value="ParAB_family"/>
    <property type="match status" value="1"/>
</dbReference>
<dbReference type="SUPFAM" id="SSF50118">
    <property type="entry name" value="Cell growth inhibitor/plasmid maintenance toxic component"/>
    <property type="match status" value="1"/>
</dbReference>
<gene>
    <name evidence="1" type="ORF">AGERDE_LOCUS4419</name>
</gene>
<reference evidence="1" key="1">
    <citation type="submission" date="2021-06" db="EMBL/GenBank/DDBJ databases">
        <authorList>
            <person name="Kallberg Y."/>
            <person name="Tangrot J."/>
            <person name="Rosling A."/>
        </authorList>
    </citation>
    <scope>NUCLEOTIDE SEQUENCE</scope>
    <source>
        <strain evidence="1">MT106</strain>
    </source>
</reference>
<sequence length="309" mass="34944">MSELIIVKEKILVVRKGEVYTYRVSRRETEGTELMKTRLGVIFSTDFLNRWKKRFVVIPLTSKKTEKIYNYEAPTLVNNIKGKVLLDQIRTVNKSRLLKYEGGVGKSTLSQALATEASQQKLKTLLADYDPQQKTKIIQKKKHFDLTIIDGPARTSQGTLEIARQTNLVIQPTGASLADLKPSVNEFHALVKSGINKKKLVFVLNHLATKSEEEAAREYLTLAGYSALTHSLKEKASYRLIQNEGKSISEVSYKTLRKEAKEHKLEAPPSLTETTSNLQLPEVIGEKVDKRTLRKTGRTEQFATRVSKE</sequence>
<dbReference type="Gene3D" id="3.40.50.300">
    <property type="entry name" value="P-loop containing nucleotide triphosphate hydrolases"/>
    <property type="match status" value="1"/>
</dbReference>
<protein>
    <submittedName>
        <fullName evidence="1">9727_t:CDS:1</fullName>
    </submittedName>
</protein>